<dbReference type="Gene3D" id="3.40.50.1820">
    <property type="entry name" value="alpha/beta hydrolase"/>
    <property type="match status" value="1"/>
</dbReference>
<comment type="caution">
    <text evidence="4">The sequence shown here is derived from an EMBL/GenBank/DDBJ whole genome shotgun (WGS) entry which is preliminary data.</text>
</comment>
<keyword evidence="2" id="KW-0378">Hydrolase</keyword>
<dbReference type="InterPro" id="IPR001563">
    <property type="entry name" value="Peptidase_S10"/>
</dbReference>
<evidence type="ECO:0000256" key="2">
    <source>
        <dbReference type="RuleBase" id="RU361156"/>
    </source>
</evidence>
<dbReference type="GO" id="GO:0006508">
    <property type="term" value="P:proteolysis"/>
    <property type="evidence" value="ECO:0007669"/>
    <property type="project" value="UniProtKB-KW"/>
</dbReference>
<proteinExistence type="inferred from homology"/>
<dbReference type="EC" id="3.4.16.-" evidence="2"/>
<keyword evidence="2" id="KW-0732">Signal</keyword>
<keyword evidence="2" id="KW-0121">Carboxypeptidase</keyword>
<feature type="chain" id="PRO_5033107882" description="Carboxypeptidase" evidence="2">
    <location>
        <begin position="18"/>
        <end position="612"/>
    </location>
</feature>
<dbReference type="Pfam" id="PF00450">
    <property type="entry name" value="Peptidase_S10"/>
    <property type="match status" value="1"/>
</dbReference>
<feature type="transmembrane region" description="Helical" evidence="3">
    <location>
        <begin position="576"/>
        <end position="598"/>
    </location>
</feature>
<feature type="signal peptide" evidence="2">
    <location>
        <begin position="1"/>
        <end position="17"/>
    </location>
</feature>
<sequence>MLLRSLVWLVLPLATCAERVVVLPGFGEPPTAHFSGFVEVEPSSGTHLFYYLVESQSSPKDDPLLWWMNGGPGASSLVGLLAANGPLLLNEAGRFMNNPYAWNRQANILYVEFGPGVGYSFCANSSKTTGVACLQERGDCSPCSASDSSVARQSVAAIETLLTEVFPDMAGKPLYLTGESYAGVYAPTLAAAMFDHFQDTSIVNLHGIWVTDPCMDNKAQFGWLDLGVDFAVRNSLISQEVYKVLTDPANGCSSGRTAVGDRIRKVGSDECRRAWRLYDLATAGTGDAVHPRQVPGLPMYIDPLFSVGLAGGVDMAAYLNRTDVREALHATLSPNKVYHVELGNNGYPEYTLEYAACNDNPSGPLGKTSMLDVYRDLAATSRHSKVAANFSRIIINSGDLDPVVNGAGTEAAVEAIGFPVAEGGDRRPWFFNAAATAAAVLGERPVKWGPSLRSVAAGVQVGGFIVNYDTGLPDLSLDFVIFRNSGHMVPAYAPQTAFHVIEAALLQGRPLSPRLPEGFSSGDDEAFYGYKAPEGGAFSAWVQQAMSCTYVGECPNQVLEHQSVIRELVVDTVADMFVVVRFIFVLFVVSFVVLFAIAGCKPAEDASIELPR</sequence>
<evidence type="ECO:0000313" key="5">
    <source>
        <dbReference type="Proteomes" id="UP000626109"/>
    </source>
</evidence>
<evidence type="ECO:0000256" key="1">
    <source>
        <dbReference type="ARBA" id="ARBA00009431"/>
    </source>
</evidence>
<keyword evidence="3" id="KW-0472">Membrane</keyword>
<protein>
    <recommendedName>
        <fullName evidence="2">Carboxypeptidase</fullName>
        <ecNumber evidence="2">3.4.16.-</ecNumber>
    </recommendedName>
</protein>
<evidence type="ECO:0000313" key="4">
    <source>
        <dbReference type="EMBL" id="CAE8720857.1"/>
    </source>
</evidence>
<dbReference type="GO" id="GO:0004185">
    <property type="term" value="F:serine-type carboxypeptidase activity"/>
    <property type="evidence" value="ECO:0007669"/>
    <property type="project" value="UniProtKB-UniRule"/>
</dbReference>
<dbReference type="PANTHER" id="PTHR11802">
    <property type="entry name" value="SERINE PROTEASE FAMILY S10 SERINE CARBOXYPEPTIDASE"/>
    <property type="match status" value="1"/>
</dbReference>
<dbReference type="PANTHER" id="PTHR11802:SF201">
    <property type="entry name" value="CARBOXYPEPTIDASE"/>
    <property type="match status" value="1"/>
</dbReference>
<dbReference type="InterPro" id="IPR018202">
    <property type="entry name" value="Ser_caboxypep_ser_AS"/>
</dbReference>
<accession>A0A813L6V3</accession>
<reference evidence="4" key="1">
    <citation type="submission" date="2021-02" db="EMBL/GenBank/DDBJ databases">
        <authorList>
            <person name="Dougan E. K."/>
            <person name="Rhodes N."/>
            <person name="Thang M."/>
            <person name="Chan C."/>
        </authorList>
    </citation>
    <scope>NUCLEOTIDE SEQUENCE</scope>
</reference>
<dbReference type="EMBL" id="CAJNNW010033899">
    <property type="protein sequence ID" value="CAE8720857.1"/>
    <property type="molecule type" value="Genomic_DNA"/>
</dbReference>
<dbReference type="Proteomes" id="UP000626109">
    <property type="component" value="Unassembled WGS sequence"/>
</dbReference>
<keyword evidence="3" id="KW-1133">Transmembrane helix</keyword>
<dbReference type="InterPro" id="IPR029058">
    <property type="entry name" value="AB_hydrolase_fold"/>
</dbReference>
<name>A0A813L6V3_POLGL</name>
<dbReference type="SUPFAM" id="SSF53474">
    <property type="entry name" value="alpha/beta-Hydrolases"/>
    <property type="match status" value="1"/>
</dbReference>
<organism evidence="4 5">
    <name type="scientific">Polarella glacialis</name>
    <name type="common">Dinoflagellate</name>
    <dbReference type="NCBI Taxonomy" id="89957"/>
    <lineage>
        <taxon>Eukaryota</taxon>
        <taxon>Sar</taxon>
        <taxon>Alveolata</taxon>
        <taxon>Dinophyceae</taxon>
        <taxon>Suessiales</taxon>
        <taxon>Suessiaceae</taxon>
        <taxon>Polarella</taxon>
    </lineage>
</organism>
<keyword evidence="3" id="KW-0812">Transmembrane</keyword>
<dbReference type="AlphaFoldDB" id="A0A813L6V3"/>
<gene>
    <name evidence="4" type="ORF">PGLA2088_LOCUS41571</name>
</gene>
<comment type="similarity">
    <text evidence="1 2">Belongs to the peptidase S10 family.</text>
</comment>
<evidence type="ECO:0000256" key="3">
    <source>
        <dbReference type="SAM" id="Phobius"/>
    </source>
</evidence>
<dbReference type="PROSITE" id="PS00131">
    <property type="entry name" value="CARBOXYPEPT_SER_SER"/>
    <property type="match status" value="1"/>
</dbReference>
<keyword evidence="2" id="KW-0645">Protease</keyword>
<dbReference type="PRINTS" id="PR00724">
    <property type="entry name" value="CRBOXYPTASEC"/>
</dbReference>